<name>A0A835LH40_9MAGN</name>
<comment type="caution">
    <text evidence="1">The sequence shown here is derived from an EMBL/GenBank/DDBJ whole genome shotgun (WGS) entry which is preliminary data.</text>
</comment>
<reference evidence="1 2" key="1">
    <citation type="submission" date="2020-10" db="EMBL/GenBank/DDBJ databases">
        <title>The Coptis chinensis genome and diversification of protoberbering-type alkaloids.</title>
        <authorList>
            <person name="Wang B."/>
            <person name="Shu S."/>
            <person name="Song C."/>
            <person name="Liu Y."/>
        </authorList>
    </citation>
    <scope>NUCLEOTIDE SEQUENCE [LARGE SCALE GENOMIC DNA]</scope>
    <source>
        <strain evidence="1">HL-2020</strain>
        <tissue evidence="1">Leaf</tissue>
    </source>
</reference>
<evidence type="ECO:0000313" key="2">
    <source>
        <dbReference type="Proteomes" id="UP000631114"/>
    </source>
</evidence>
<dbReference type="Proteomes" id="UP000631114">
    <property type="component" value="Unassembled WGS sequence"/>
</dbReference>
<organism evidence="1 2">
    <name type="scientific">Coptis chinensis</name>
    <dbReference type="NCBI Taxonomy" id="261450"/>
    <lineage>
        <taxon>Eukaryota</taxon>
        <taxon>Viridiplantae</taxon>
        <taxon>Streptophyta</taxon>
        <taxon>Embryophyta</taxon>
        <taxon>Tracheophyta</taxon>
        <taxon>Spermatophyta</taxon>
        <taxon>Magnoliopsida</taxon>
        <taxon>Ranunculales</taxon>
        <taxon>Ranunculaceae</taxon>
        <taxon>Coptidoideae</taxon>
        <taxon>Coptis</taxon>
    </lineage>
</organism>
<feature type="non-terminal residue" evidence="1">
    <location>
        <position position="98"/>
    </location>
</feature>
<keyword evidence="2" id="KW-1185">Reference proteome</keyword>
<gene>
    <name evidence="1" type="ORF">IFM89_013493</name>
</gene>
<sequence>FNQTLARDSWCHMFTERAAPLGRTVLKLLFEKVLSRTNVGDSVSKSLGLAYVCQRNMQNQISQFFPGCKLSDHQMFRRKPKVVDVRLYNLPKFLLLFL</sequence>
<evidence type="ECO:0000313" key="1">
    <source>
        <dbReference type="EMBL" id="KAF9592267.1"/>
    </source>
</evidence>
<protein>
    <submittedName>
        <fullName evidence="1">Uncharacterized protein</fullName>
    </submittedName>
</protein>
<dbReference type="AlphaFoldDB" id="A0A835LH40"/>
<dbReference type="EMBL" id="JADFTS010000008">
    <property type="protein sequence ID" value="KAF9592267.1"/>
    <property type="molecule type" value="Genomic_DNA"/>
</dbReference>
<accession>A0A835LH40</accession>
<proteinExistence type="predicted"/>